<accession>A0ABP5LX81</accession>
<dbReference type="InterPro" id="IPR021309">
    <property type="entry name" value="YgaP-like_TM"/>
</dbReference>
<protein>
    <recommendedName>
        <fullName evidence="1">Inner membrane protein YgaP-like transmembrane domain-containing protein</fullName>
    </recommendedName>
</protein>
<keyword evidence="3" id="KW-1185">Reference proteome</keyword>
<evidence type="ECO:0000259" key="1">
    <source>
        <dbReference type="Pfam" id="PF11127"/>
    </source>
</evidence>
<dbReference type="Pfam" id="PF11127">
    <property type="entry name" value="YgaP-like_TM"/>
    <property type="match status" value="1"/>
</dbReference>
<proteinExistence type="predicted"/>
<evidence type="ECO:0000313" key="2">
    <source>
        <dbReference type="EMBL" id="GAA2152534.1"/>
    </source>
</evidence>
<evidence type="ECO:0000313" key="3">
    <source>
        <dbReference type="Proteomes" id="UP001501771"/>
    </source>
</evidence>
<name>A0ABP5LX81_9ACTN</name>
<organism evidence="2 3">
    <name type="scientific">Nocardioides koreensis</name>
    <dbReference type="NCBI Taxonomy" id="433651"/>
    <lineage>
        <taxon>Bacteria</taxon>
        <taxon>Bacillati</taxon>
        <taxon>Actinomycetota</taxon>
        <taxon>Actinomycetes</taxon>
        <taxon>Propionibacteriales</taxon>
        <taxon>Nocardioidaceae</taxon>
        <taxon>Nocardioides</taxon>
    </lineage>
</organism>
<feature type="domain" description="Inner membrane protein YgaP-like transmembrane" evidence="1">
    <location>
        <begin position="5"/>
        <end position="43"/>
    </location>
</feature>
<reference evidence="3" key="1">
    <citation type="journal article" date="2019" name="Int. J. Syst. Evol. Microbiol.">
        <title>The Global Catalogue of Microorganisms (GCM) 10K type strain sequencing project: providing services to taxonomists for standard genome sequencing and annotation.</title>
        <authorList>
            <consortium name="The Broad Institute Genomics Platform"/>
            <consortium name="The Broad Institute Genome Sequencing Center for Infectious Disease"/>
            <person name="Wu L."/>
            <person name="Ma J."/>
        </authorList>
    </citation>
    <scope>NUCLEOTIDE SEQUENCE [LARGE SCALE GENOMIC DNA]</scope>
    <source>
        <strain evidence="3">JCM 16022</strain>
    </source>
</reference>
<dbReference type="Gene3D" id="6.10.140.1340">
    <property type="match status" value="1"/>
</dbReference>
<dbReference type="EMBL" id="BAAAQR010000012">
    <property type="protein sequence ID" value="GAA2152534.1"/>
    <property type="molecule type" value="Genomic_DNA"/>
</dbReference>
<dbReference type="Proteomes" id="UP001501771">
    <property type="component" value="Unassembled WGS sequence"/>
</dbReference>
<comment type="caution">
    <text evidence="2">The sequence shown here is derived from an EMBL/GenBank/DDBJ whole genome shotgun (WGS) entry which is preliminary data.</text>
</comment>
<gene>
    <name evidence="2" type="ORF">GCM10009844_35980</name>
</gene>
<sequence>MILVSALLAALVSPWWLLLTAFVGLNLLQSSITGFCPAASIFRRLGVSSGCAFR</sequence>